<dbReference type="OrthoDB" id="3733464at2"/>
<organism evidence="2 3">
    <name type="scientific">Dietzia natronolimnaea</name>
    <dbReference type="NCBI Taxonomy" id="161920"/>
    <lineage>
        <taxon>Bacteria</taxon>
        <taxon>Bacillati</taxon>
        <taxon>Actinomycetota</taxon>
        <taxon>Actinomycetes</taxon>
        <taxon>Mycobacteriales</taxon>
        <taxon>Dietziaceae</taxon>
        <taxon>Dietzia</taxon>
    </lineage>
</organism>
<name>A0A2A2WM81_9ACTN</name>
<dbReference type="SUPFAM" id="SSF159659">
    <property type="entry name" value="Cgl1923-like"/>
    <property type="match status" value="1"/>
</dbReference>
<sequence length="311" mass="33371">MARHSDLYRLIEPVPDLRSESGQGPVLVHALEGFSDAGQAIQGVTEHLKGSLDSQLIVEFDADQLVDYRSRRPQVRYSFDHFAGYSEPTIQMHAVKDADGTPFLLLSGLEPDLKWDGFTESVIDLAGSFGARMSIGLGAIPLGVPHTRPTQSSAHASDVDLIRGFTAWPGEFSVPGNVSALLELRMAEHGIPSAGFTVHVPQYLSQTAYPAAVLNLVGNIAQISQLELPSGELESAAADFTAQVTAQIADSPEIRTAVELMEKQYDEFMESRHGSDSLNPGGTPLPSGDEIGAEFERFLAEQTGDDGPGAQ</sequence>
<dbReference type="Pfam" id="PF09754">
    <property type="entry name" value="PAC2"/>
    <property type="match status" value="1"/>
</dbReference>
<evidence type="ECO:0000256" key="1">
    <source>
        <dbReference type="SAM" id="MobiDB-lite"/>
    </source>
</evidence>
<feature type="region of interest" description="Disordered" evidence="1">
    <location>
        <begin position="270"/>
        <end position="290"/>
    </location>
</feature>
<keyword evidence="3" id="KW-1185">Reference proteome</keyword>
<dbReference type="Gene3D" id="3.40.50.10900">
    <property type="entry name" value="PAC-like subunit"/>
    <property type="match status" value="1"/>
</dbReference>
<accession>A0A2A2WM81</accession>
<dbReference type="EMBL" id="NTGA01000026">
    <property type="protein sequence ID" value="PAY22275.1"/>
    <property type="molecule type" value="Genomic_DNA"/>
</dbReference>
<dbReference type="InterPro" id="IPR019151">
    <property type="entry name" value="Proteasome_assmbl_chaperone_2"/>
</dbReference>
<dbReference type="Proteomes" id="UP000218810">
    <property type="component" value="Unassembled WGS sequence"/>
</dbReference>
<evidence type="ECO:0000313" key="3">
    <source>
        <dbReference type="Proteomes" id="UP000218810"/>
    </source>
</evidence>
<dbReference type="RefSeq" id="WP_095719012.1">
    <property type="nucleotide sequence ID" value="NZ_NTGA01000026.1"/>
</dbReference>
<evidence type="ECO:0000313" key="2">
    <source>
        <dbReference type="EMBL" id="PAY22275.1"/>
    </source>
</evidence>
<gene>
    <name evidence="2" type="ORF">CEY15_14330</name>
</gene>
<dbReference type="AlphaFoldDB" id="A0A2A2WM81"/>
<dbReference type="GO" id="GO:0000502">
    <property type="term" value="C:proteasome complex"/>
    <property type="evidence" value="ECO:0007669"/>
    <property type="project" value="UniProtKB-KW"/>
</dbReference>
<dbReference type="InterPro" id="IPR008492">
    <property type="entry name" value="Rv2714-like"/>
</dbReference>
<protein>
    <submittedName>
        <fullName evidence="2">Proteasome protein</fullName>
    </submittedName>
</protein>
<dbReference type="PIRSF" id="PIRSF028754">
    <property type="entry name" value="UCP028754"/>
    <property type="match status" value="1"/>
</dbReference>
<dbReference type="InterPro" id="IPR038389">
    <property type="entry name" value="PSMG2_sf"/>
</dbReference>
<comment type="caution">
    <text evidence="2">The sequence shown here is derived from an EMBL/GenBank/DDBJ whole genome shotgun (WGS) entry which is preliminary data.</text>
</comment>
<reference evidence="3" key="1">
    <citation type="submission" date="2017-09" db="EMBL/GenBank/DDBJ databases">
        <authorList>
            <person name="Zhang Y."/>
            <person name="Huang X."/>
            <person name="Liu J."/>
            <person name="Lu L."/>
            <person name="Peng K."/>
        </authorList>
    </citation>
    <scope>NUCLEOTIDE SEQUENCE [LARGE SCALE GENOMIC DNA]</scope>
    <source>
        <strain evidence="3">S-XJ-1</strain>
    </source>
</reference>
<dbReference type="Gene3D" id="1.10.287.100">
    <property type="match status" value="1"/>
</dbReference>
<proteinExistence type="predicted"/>
<keyword evidence="2" id="KW-0647">Proteasome</keyword>